<sequence>MGLLLALAGGAGGEIGRQAWTGLTALVRRPAPALPDGSSVSTGENELSALADDPADTDRAHALSTALAVRAALDVDFRDQLQQWTSQARAVASAAGNVHNSINGSTVHGSVIQSGRDVHSSPPPSPSSPRRPASP</sequence>
<feature type="region of interest" description="Disordered" evidence="1">
    <location>
        <begin position="31"/>
        <end position="54"/>
    </location>
</feature>
<dbReference type="EMBL" id="JAVREU010000001">
    <property type="protein sequence ID" value="MDT0385973.1"/>
    <property type="molecule type" value="Genomic_DNA"/>
</dbReference>
<dbReference type="Proteomes" id="UP001183586">
    <property type="component" value="Unassembled WGS sequence"/>
</dbReference>
<feature type="compositionally biased region" description="Polar residues" evidence="1">
    <location>
        <begin position="102"/>
        <end position="113"/>
    </location>
</feature>
<feature type="compositionally biased region" description="Pro residues" evidence="1">
    <location>
        <begin position="121"/>
        <end position="135"/>
    </location>
</feature>
<comment type="caution">
    <text evidence="2">The sequence shown here is derived from an EMBL/GenBank/DDBJ whole genome shotgun (WGS) entry which is preliminary data.</text>
</comment>
<accession>A0ABU2P1G0</accession>
<protein>
    <submittedName>
        <fullName evidence="2">Uncharacterized protein</fullName>
    </submittedName>
</protein>
<feature type="region of interest" description="Disordered" evidence="1">
    <location>
        <begin position="102"/>
        <end position="135"/>
    </location>
</feature>
<proteinExistence type="predicted"/>
<keyword evidence="3" id="KW-1185">Reference proteome</keyword>
<evidence type="ECO:0000313" key="2">
    <source>
        <dbReference type="EMBL" id="MDT0385973.1"/>
    </source>
</evidence>
<name>A0ABU2P1G0_9ACTN</name>
<dbReference type="RefSeq" id="WP_311678137.1">
    <property type="nucleotide sequence ID" value="NZ_JAVREU010000001.1"/>
</dbReference>
<evidence type="ECO:0000256" key="1">
    <source>
        <dbReference type="SAM" id="MobiDB-lite"/>
    </source>
</evidence>
<organism evidence="2 3">
    <name type="scientific">Streptomyces dubilierae</name>
    <dbReference type="NCBI Taxonomy" id="3075533"/>
    <lineage>
        <taxon>Bacteria</taxon>
        <taxon>Bacillati</taxon>
        <taxon>Actinomycetota</taxon>
        <taxon>Actinomycetes</taxon>
        <taxon>Kitasatosporales</taxon>
        <taxon>Streptomycetaceae</taxon>
        <taxon>Streptomyces</taxon>
    </lineage>
</organism>
<gene>
    <name evidence="2" type="ORF">RM641_00830</name>
</gene>
<reference evidence="3" key="1">
    <citation type="submission" date="2023-07" db="EMBL/GenBank/DDBJ databases">
        <title>30 novel species of actinomycetes from the DSMZ collection.</title>
        <authorList>
            <person name="Nouioui I."/>
        </authorList>
    </citation>
    <scope>NUCLEOTIDE SEQUENCE [LARGE SCALE GENOMIC DNA]</scope>
    <source>
        <strain evidence="3">DSM 41921</strain>
    </source>
</reference>
<evidence type="ECO:0000313" key="3">
    <source>
        <dbReference type="Proteomes" id="UP001183586"/>
    </source>
</evidence>